<evidence type="ECO:0000313" key="3">
    <source>
        <dbReference type="EMBL" id="GIQ70887.1"/>
    </source>
</evidence>
<name>A0A8J4H6Z3_9BACL</name>
<dbReference type="Pfam" id="PF04703">
    <property type="entry name" value="FaeA"/>
    <property type="match status" value="1"/>
</dbReference>
<dbReference type="SUPFAM" id="SSF46785">
    <property type="entry name" value="Winged helix' DNA-binding domain"/>
    <property type="match status" value="1"/>
</dbReference>
<proteinExistence type="predicted"/>
<keyword evidence="2" id="KW-0804">Transcription</keyword>
<sequence>MTPGSLVLYKGSPGEEVWEQPYYIKKAGNHMSEFEREWNRWMERHIQVRKGERKQRLLNELGHGEMKFLREIWFPVRRSLDRLHPEYEVKDHQGKPRFLDFAYVSEHVKVGFDVQGYGPHGRDVSRWRFADERKRTAFLLGMGWHLCPFAYDDLEGELDQCRFLLQLVMGRFLGTPSPLDKGVWREKEVLRYFMNHPDPARAKDIADAFSVSAQTARRILLQLRNKQWIEPANASGDKRRIHAYVIHPAAVKFVL</sequence>
<evidence type="ECO:0000256" key="2">
    <source>
        <dbReference type="ARBA" id="ARBA00023163"/>
    </source>
</evidence>
<organism evidence="3 4">
    <name type="scientific">Xylanibacillus composti</name>
    <dbReference type="NCBI Taxonomy" id="1572762"/>
    <lineage>
        <taxon>Bacteria</taxon>
        <taxon>Bacillati</taxon>
        <taxon>Bacillota</taxon>
        <taxon>Bacilli</taxon>
        <taxon>Bacillales</taxon>
        <taxon>Paenibacillaceae</taxon>
        <taxon>Xylanibacillus</taxon>
    </lineage>
</organism>
<dbReference type="Proteomes" id="UP000677918">
    <property type="component" value="Unassembled WGS sequence"/>
</dbReference>
<evidence type="ECO:0000313" key="4">
    <source>
        <dbReference type="Proteomes" id="UP000677918"/>
    </source>
</evidence>
<gene>
    <name evidence="3" type="ORF">XYCOK13_37110</name>
</gene>
<keyword evidence="4" id="KW-1185">Reference proteome</keyword>
<reference evidence="3" key="1">
    <citation type="submission" date="2021-04" db="EMBL/GenBank/DDBJ databases">
        <title>Draft genome sequence of Xylanibacillus composti strain K13.</title>
        <authorList>
            <person name="Uke A."/>
            <person name="Chhe C."/>
            <person name="Baramee S."/>
            <person name="Kosugi A."/>
        </authorList>
    </citation>
    <scope>NUCLEOTIDE SEQUENCE</scope>
    <source>
        <strain evidence="3">K13</strain>
    </source>
</reference>
<dbReference type="InterPro" id="IPR006793">
    <property type="entry name" value="FaeA"/>
</dbReference>
<dbReference type="Gene3D" id="1.10.10.10">
    <property type="entry name" value="Winged helix-like DNA-binding domain superfamily/Winged helix DNA-binding domain"/>
    <property type="match status" value="1"/>
</dbReference>
<dbReference type="InterPro" id="IPR036390">
    <property type="entry name" value="WH_DNA-bd_sf"/>
</dbReference>
<keyword evidence="1" id="KW-0805">Transcription regulation</keyword>
<accession>A0A8J4H6Z3</accession>
<dbReference type="InterPro" id="IPR036388">
    <property type="entry name" value="WH-like_DNA-bd_sf"/>
</dbReference>
<comment type="caution">
    <text evidence="3">The sequence shown here is derived from an EMBL/GenBank/DDBJ whole genome shotgun (WGS) entry which is preliminary data.</text>
</comment>
<evidence type="ECO:0000256" key="1">
    <source>
        <dbReference type="ARBA" id="ARBA00023015"/>
    </source>
</evidence>
<protein>
    <submittedName>
        <fullName evidence="3">Uncharacterized protein</fullName>
    </submittedName>
</protein>
<dbReference type="GO" id="GO:0006355">
    <property type="term" value="P:regulation of DNA-templated transcription"/>
    <property type="evidence" value="ECO:0007669"/>
    <property type="project" value="InterPro"/>
</dbReference>
<dbReference type="EMBL" id="BOVK01000061">
    <property type="protein sequence ID" value="GIQ70887.1"/>
    <property type="molecule type" value="Genomic_DNA"/>
</dbReference>
<dbReference type="AlphaFoldDB" id="A0A8J4H6Z3"/>